<keyword evidence="2" id="KW-1185">Reference proteome</keyword>
<name>A0A0A1TK73_9HYPO</name>
<gene>
    <name evidence="1" type="ORF">VHEMI06762</name>
</gene>
<proteinExistence type="predicted"/>
<dbReference type="STRING" id="1531966.A0A0A1TK73"/>
<dbReference type="EMBL" id="CDHN01000003">
    <property type="protein sequence ID" value="CEJ91018.1"/>
    <property type="molecule type" value="Genomic_DNA"/>
</dbReference>
<reference evidence="1 2" key="1">
    <citation type="journal article" date="2015" name="Genome Announc.">
        <title>Draft Genome Sequence and Gene Annotation of the Entomopathogenic Fungus Verticillium hemipterigenum.</title>
        <authorList>
            <person name="Horn F."/>
            <person name="Habel A."/>
            <person name="Scharf D.H."/>
            <person name="Dworschak J."/>
            <person name="Brakhage A.A."/>
            <person name="Guthke R."/>
            <person name="Hertweck C."/>
            <person name="Linde J."/>
        </authorList>
    </citation>
    <scope>NUCLEOTIDE SEQUENCE [LARGE SCALE GENOMIC DNA]</scope>
</reference>
<dbReference type="AlphaFoldDB" id="A0A0A1TK73"/>
<protein>
    <submittedName>
        <fullName evidence="1">Uncharacterized protein</fullName>
    </submittedName>
</protein>
<sequence length="191" mass="22634">MYYDAARQALDRLYRALDDVPGIDDQYYRPLGYTVYRTYYSPETDILWDKLIADLELMMKESIEETFGFEDEGIITNGEVEATRKLKCLVHLDALSDPVLLDGCDDEQLRQIFLDTKKNDPIHGVPGRHRVFLVVDSTVFEKLDCEMPWIRAVEIDYEAERYEDWRNPRFANQPQRYWGWMKLSLESLFEL</sequence>
<organism evidence="1 2">
    <name type="scientific">[Torrubiella] hemipterigena</name>
    <dbReference type="NCBI Taxonomy" id="1531966"/>
    <lineage>
        <taxon>Eukaryota</taxon>
        <taxon>Fungi</taxon>
        <taxon>Dikarya</taxon>
        <taxon>Ascomycota</taxon>
        <taxon>Pezizomycotina</taxon>
        <taxon>Sordariomycetes</taxon>
        <taxon>Hypocreomycetidae</taxon>
        <taxon>Hypocreales</taxon>
        <taxon>Clavicipitaceae</taxon>
        <taxon>Clavicipitaceae incertae sedis</taxon>
        <taxon>'Torrubiella' clade</taxon>
    </lineage>
</organism>
<evidence type="ECO:0000313" key="1">
    <source>
        <dbReference type="EMBL" id="CEJ91018.1"/>
    </source>
</evidence>
<dbReference type="HOGENOM" id="CLU_095389_1_0_1"/>
<accession>A0A0A1TK73</accession>
<evidence type="ECO:0000313" key="2">
    <source>
        <dbReference type="Proteomes" id="UP000039046"/>
    </source>
</evidence>
<dbReference type="Proteomes" id="UP000039046">
    <property type="component" value="Unassembled WGS sequence"/>
</dbReference>
<dbReference type="OrthoDB" id="6499973at2759"/>